<dbReference type="GO" id="GO:0050661">
    <property type="term" value="F:NADP binding"/>
    <property type="evidence" value="ECO:0007669"/>
    <property type="project" value="InterPro"/>
</dbReference>
<keyword evidence="6" id="KW-1185">Reference proteome</keyword>
<dbReference type="GeneID" id="63853829"/>
<comment type="similarity">
    <text evidence="1">Belongs to the FMO family.</text>
</comment>
<protein>
    <submittedName>
        <fullName evidence="5">FAD/NAD(P)-binding domain-containing protein</fullName>
    </submittedName>
</protein>
<reference evidence="5" key="1">
    <citation type="submission" date="2020-01" db="EMBL/GenBank/DDBJ databases">
        <authorList>
            <consortium name="DOE Joint Genome Institute"/>
            <person name="Haridas S."/>
            <person name="Albert R."/>
            <person name="Binder M."/>
            <person name="Bloem J."/>
            <person name="Labutti K."/>
            <person name="Salamov A."/>
            <person name="Andreopoulos B."/>
            <person name="Baker S.E."/>
            <person name="Barry K."/>
            <person name="Bills G."/>
            <person name="Bluhm B.H."/>
            <person name="Cannon C."/>
            <person name="Castanera R."/>
            <person name="Culley D.E."/>
            <person name="Daum C."/>
            <person name="Ezra D."/>
            <person name="Gonzalez J.B."/>
            <person name="Henrissat B."/>
            <person name="Kuo A."/>
            <person name="Liang C."/>
            <person name="Lipzen A."/>
            <person name="Lutzoni F."/>
            <person name="Magnuson J."/>
            <person name="Mondo S."/>
            <person name="Nolan M."/>
            <person name="Ohm R."/>
            <person name="Pangilinan J."/>
            <person name="Park H.-J."/>
            <person name="Ramirez L."/>
            <person name="Alfaro M."/>
            <person name="Sun H."/>
            <person name="Tritt A."/>
            <person name="Yoshinaga Y."/>
            <person name="Zwiers L.-H."/>
            <person name="Turgeon B.G."/>
            <person name="Goodwin S.B."/>
            <person name="Spatafora J.W."/>
            <person name="Crous P.W."/>
            <person name="Grigoriev I.V."/>
        </authorList>
    </citation>
    <scope>NUCLEOTIDE SEQUENCE</scope>
    <source>
        <strain evidence="5">CBS 394.84</strain>
    </source>
</reference>
<dbReference type="Gene3D" id="3.50.50.60">
    <property type="entry name" value="FAD/NAD(P)-binding domain"/>
    <property type="match status" value="1"/>
</dbReference>
<keyword evidence="3" id="KW-0274">FAD</keyword>
<dbReference type="Proteomes" id="UP000800039">
    <property type="component" value="Unassembled WGS sequence"/>
</dbReference>
<dbReference type="OrthoDB" id="2915840at2759"/>
<evidence type="ECO:0000256" key="2">
    <source>
        <dbReference type="ARBA" id="ARBA00022630"/>
    </source>
</evidence>
<organism evidence="5 6">
    <name type="scientific">Cucurbitaria berberidis CBS 394.84</name>
    <dbReference type="NCBI Taxonomy" id="1168544"/>
    <lineage>
        <taxon>Eukaryota</taxon>
        <taxon>Fungi</taxon>
        <taxon>Dikarya</taxon>
        <taxon>Ascomycota</taxon>
        <taxon>Pezizomycotina</taxon>
        <taxon>Dothideomycetes</taxon>
        <taxon>Pleosporomycetidae</taxon>
        <taxon>Pleosporales</taxon>
        <taxon>Pleosporineae</taxon>
        <taxon>Cucurbitariaceae</taxon>
        <taxon>Cucurbitaria</taxon>
    </lineage>
</organism>
<dbReference type="GO" id="GO:0004499">
    <property type="term" value="F:N,N-dimethylaniline monooxygenase activity"/>
    <property type="evidence" value="ECO:0007669"/>
    <property type="project" value="InterPro"/>
</dbReference>
<evidence type="ECO:0000256" key="1">
    <source>
        <dbReference type="ARBA" id="ARBA00009183"/>
    </source>
</evidence>
<proteinExistence type="inferred from homology"/>
<sequence>MDGKKMESFDLVIVGAGVHGLTMLKTYRDVHSKASILVLDKGNSIGGVWSKDRLYPGLHTNNHFQTFEYSDYPMSTEGFDLTDDHIPGEHVNEYLQSYANDFDLANHMRFNCTVDSATDQGSDGWTLEVTQTTQAQQQKYKVAAAKLIVATGLTSEPLMPKLEGKEAFDAPIYHTSELSRAENGLGTFNKVVLLSGAKFSWDIACAYALAGIKVDWVIRQSGHGPCWMMPNRLTPLKIIPEYLLQTRLITWLSPCIWEDGFSYIRNFFQQHWLGQKIVDLFFGKMQHSVESINNYDGHPETAKLKPWDDVFFIGTNRGLLNYGLDFFEFVRNGTIRVHIADIMHLSHRTVHLSNSEALEADVLICGTGWKDTPQLNFITERELGLPGHAFASSQQYIAQAETEIFKNCPKLQHQPTPRHYEPISEKATENVPEPYRLHRFMVPPAFINSRTLAFAGTYRSPATTIIAQTQALWITAFLDNQIPTIAATDDEEVLQRIMYETVLHTQFGKWRYSRGFGARFPELWFDCLPYVDLMLKDIGVQNQRKKSWWAERFTPYMPADYVGIVGEYLALKKAHEASHCD</sequence>
<dbReference type="EMBL" id="ML976615">
    <property type="protein sequence ID" value="KAF1847702.1"/>
    <property type="molecule type" value="Genomic_DNA"/>
</dbReference>
<dbReference type="RefSeq" id="XP_040790265.1">
    <property type="nucleotide sequence ID" value="XM_040936579.1"/>
</dbReference>
<dbReference type="AlphaFoldDB" id="A0A9P4LAT7"/>
<dbReference type="Pfam" id="PF00743">
    <property type="entry name" value="FMO-like"/>
    <property type="match status" value="1"/>
</dbReference>
<dbReference type="InterPro" id="IPR020946">
    <property type="entry name" value="Flavin_mOase-like"/>
</dbReference>
<comment type="caution">
    <text evidence="5">The sequence shown here is derived from an EMBL/GenBank/DDBJ whole genome shotgun (WGS) entry which is preliminary data.</text>
</comment>
<evidence type="ECO:0000313" key="5">
    <source>
        <dbReference type="EMBL" id="KAF1847702.1"/>
    </source>
</evidence>
<evidence type="ECO:0000313" key="6">
    <source>
        <dbReference type="Proteomes" id="UP000800039"/>
    </source>
</evidence>
<evidence type="ECO:0000256" key="3">
    <source>
        <dbReference type="ARBA" id="ARBA00022827"/>
    </source>
</evidence>
<accession>A0A9P4LAT7</accession>
<keyword evidence="2" id="KW-0285">Flavoprotein</keyword>
<keyword evidence="4" id="KW-0560">Oxidoreductase</keyword>
<dbReference type="InterPro" id="IPR036188">
    <property type="entry name" value="FAD/NAD-bd_sf"/>
</dbReference>
<dbReference type="SUPFAM" id="SSF51905">
    <property type="entry name" value="FAD/NAD(P)-binding domain"/>
    <property type="match status" value="3"/>
</dbReference>
<evidence type="ECO:0000256" key="4">
    <source>
        <dbReference type="ARBA" id="ARBA00023002"/>
    </source>
</evidence>
<gene>
    <name evidence="5" type="ORF">K460DRAFT_403031</name>
</gene>
<dbReference type="PANTHER" id="PTHR23023">
    <property type="entry name" value="DIMETHYLANILINE MONOOXYGENASE"/>
    <property type="match status" value="1"/>
</dbReference>
<dbReference type="InterPro" id="IPR050346">
    <property type="entry name" value="FMO-like"/>
</dbReference>
<dbReference type="GO" id="GO:0050660">
    <property type="term" value="F:flavin adenine dinucleotide binding"/>
    <property type="evidence" value="ECO:0007669"/>
    <property type="project" value="InterPro"/>
</dbReference>
<name>A0A9P4LAT7_9PLEO</name>